<dbReference type="AlphaFoldDB" id="A0AAV6PNE2"/>
<accession>A0AAV6PNE2</accession>
<organism evidence="2 3">
    <name type="scientific">Solea senegalensis</name>
    <name type="common">Senegalese sole</name>
    <dbReference type="NCBI Taxonomy" id="28829"/>
    <lineage>
        <taxon>Eukaryota</taxon>
        <taxon>Metazoa</taxon>
        <taxon>Chordata</taxon>
        <taxon>Craniata</taxon>
        <taxon>Vertebrata</taxon>
        <taxon>Euteleostomi</taxon>
        <taxon>Actinopterygii</taxon>
        <taxon>Neopterygii</taxon>
        <taxon>Teleostei</taxon>
        <taxon>Neoteleostei</taxon>
        <taxon>Acanthomorphata</taxon>
        <taxon>Carangaria</taxon>
        <taxon>Pleuronectiformes</taxon>
        <taxon>Pleuronectoidei</taxon>
        <taxon>Soleidae</taxon>
        <taxon>Solea</taxon>
    </lineage>
</organism>
<evidence type="ECO:0000256" key="1">
    <source>
        <dbReference type="SAM" id="Phobius"/>
    </source>
</evidence>
<name>A0AAV6PNE2_SOLSE</name>
<protein>
    <submittedName>
        <fullName evidence="2">Uncharacterized protein</fullName>
    </submittedName>
</protein>
<keyword evidence="1" id="KW-0812">Transmembrane</keyword>
<dbReference type="Proteomes" id="UP000693946">
    <property type="component" value="Unassembled WGS sequence"/>
</dbReference>
<proteinExistence type="predicted"/>
<reference evidence="2 3" key="1">
    <citation type="journal article" date="2021" name="Sci. Rep.">
        <title>Chromosome anchoring in Senegalese sole (Solea senegalensis) reveals sex-associated markers and genome rearrangements in flatfish.</title>
        <authorList>
            <person name="Guerrero-Cozar I."/>
            <person name="Gomez-Garrido J."/>
            <person name="Berbel C."/>
            <person name="Martinez-Blanch J.F."/>
            <person name="Alioto T."/>
            <person name="Claros M.G."/>
            <person name="Gagnaire P.A."/>
            <person name="Manchado M."/>
        </authorList>
    </citation>
    <scope>NUCLEOTIDE SEQUENCE [LARGE SCALE GENOMIC DNA]</scope>
    <source>
        <strain evidence="2">Sse05_10M</strain>
    </source>
</reference>
<comment type="caution">
    <text evidence="2">The sequence shown here is derived from an EMBL/GenBank/DDBJ whole genome shotgun (WGS) entry which is preliminary data.</text>
</comment>
<sequence length="101" mass="11358">MCNCALGQFSGQMWNIMLLFPAFDFTLLSITVVINLISLSSIRQHSRRKDGVCCVVLFRHRLCGGWSPRLLLPRELRGRHISAVETSPVSILPQEFCGGRV</sequence>
<keyword evidence="3" id="KW-1185">Reference proteome</keyword>
<evidence type="ECO:0000313" key="2">
    <source>
        <dbReference type="EMBL" id="KAG7472987.1"/>
    </source>
</evidence>
<evidence type="ECO:0000313" key="3">
    <source>
        <dbReference type="Proteomes" id="UP000693946"/>
    </source>
</evidence>
<dbReference type="EMBL" id="JAGKHQ010000108">
    <property type="protein sequence ID" value="KAG7472987.1"/>
    <property type="molecule type" value="Genomic_DNA"/>
</dbReference>
<feature type="transmembrane region" description="Helical" evidence="1">
    <location>
        <begin position="16"/>
        <end position="39"/>
    </location>
</feature>
<keyword evidence="1" id="KW-1133">Transmembrane helix</keyword>
<gene>
    <name evidence="2" type="ORF">JOB18_012025</name>
</gene>
<keyword evidence="1" id="KW-0472">Membrane</keyword>